<dbReference type="eggNOG" id="KOG3627">
    <property type="taxonomic scope" value="Eukaryota"/>
</dbReference>
<gene>
    <name evidence="8" type="primary">101899379</name>
</gene>
<dbReference type="GO" id="GO:0006508">
    <property type="term" value="P:proteolysis"/>
    <property type="evidence" value="ECO:0007669"/>
    <property type="project" value="UniProtKB-KW"/>
</dbReference>
<dbReference type="InterPro" id="IPR001254">
    <property type="entry name" value="Trypsin_dom"/>
</dbReference>
<dbReference type="FunFam" id="2.40.10.10:FF:000034">
    <property type="entry name" value="Eupolytin"/>
    <property type="match status" value="1"/>
</dbReference>
<dbReference type="InterPro" id="IPR050430">
    <property type="entry name" value="Peptidase_S1"/>
</dbReference>
<organism evidence="8">
    <name type="scientific">Musca domestica</name>
    <name type="common">House fly</name>
    <dbReference type="NCBI Taxonomy" id="7370"/>
    <lineage>
        <taxon>Eukaryota</taxon>
        <taxon>Metazoa</taxon>
        <taxon>Ecdysozoa</taxon>
        <taxon>Arthropoda</taxon>
        <taxon>Hexapoda</taxon>
        <taxon>Insecta</taxon>
        <taxon>Pterygota</taxon>
        <taxon>Neoptera</taxon>
        <taxon>Endopterygota</taxon>
        <taxon>Diptera</taxon>
        <taxon>Brachycera</taxon>
        <taxon>Muscomorpha</taxon>
        <taxon>Muscoidea</taxon>
        <taxon>Muscidae</taxon>
        <taxon>Musca</taxon>
    </lineage>
</organism>
<sequence>MNSPLWVTLGLVATLLFAGTSAHPDDTRIVDGDVIHISQAPYIVQLRIGTQPFCGGTLVHPEIVVTAAHCFDSLTPELMAHLKIVGGANTRTDEGVQRRVVSMIKSGTYNKQTLNTDVAVLKLESPMVGKYIRTVPLCSAPPEQGDLVQISGWGHTSFEGVGSHDLLTIRIPTVTRQQCQRYYGIPITNYMFCANGGSKDSCQGDSGGPAILFGELCGIVSFGAGCASGAPGVYADVYNLREFINNAMDSLLKK</sequence>
<dbReference type="PROSITE" id="PS00134">
    <property type="entry name" value="TRYPSIN_HIS"/>
    <property type="match status" value="1"/>
</dbReference>
<dbReference type="RefSeq" id="XP_005188890.2">
    <property type="nucleotide sequence ID" value="XM_005188833.4"/>
</dbReference>
<dbReference type="InterPro" id="IPR001314">
    <property type="entry name" value="Peptidase_S1A"/>
</dbReference>
<dbReference type="PRINTS" id="PR00722">
    <property type="entry name" value="CHYMOTRYPSIN"/>
</dbReference>
<dbReference type="KEGG" id="mde:101899379"/>
<dbReference type="InterPro" id="IPR018114">
    <property type="entry name" value="TRYPSIN_HIS"/>
</dbReference>
<accession>A0A1I8M3Z8</accession>
<dbReference type="InterPro" id="IPR043504">
    <property type="entry name" value="Peptidase_S1_PA_chymotrypsin"/>
</dbReference>
<dbReference type="Gene3D" id="2.40.10.10">
    <property type="entry name" value="Trypsin-like serine proteases"/>
    <property type="match status" value="1"/>
</dbReference>
<dbReference type="SMART" id="SM00020">
    <property type="entry name" value="Tryp_SPc"/>
    <property type="match status" value="1"/>
</dbReference>
<evidence type="ECO:0000259" key="7">
    <source>
        <dbReference type="PROSITE" id="PS50240"/>
    </source>
</evidence>
<keyword evidence="3" id="KW-0378">Hydrolase</keyword>
<dbReference type="AlphaFoldDB" id="A0A1I8M3Z8"/>
<dbReference type="STRING" id="7370.A0A1I8M3Z8"/>
<dbReference type="SUPFAM" id="SSF50494">
    <property type="entry name" value="Trypsin-like serine proteases"/>
    <property type="match status" value="1"/>
</dbReference>
<comment type="similarity">
    <text evidence="1">Belongs to the peptidase S1 family.</text>
</comment>
<dbReference type="GO" id="GO:0004252">
    <property type="term" value="F:serine-type endopeptidase activity"/>
    <property type="evidence" value="ECO:0007669"/>
    <property type="project" value="InterPro"/>
</dbReference>
<reference evidence="8" key="1">
    <citation type="submission" date="2020-05" db="UniProtKB">
        <authorList>
            <consortium name="EnsemblMetazoa"/>
        </authorList>
    </citation>
    <scope>IDENTIFICATION</scope>
    <source>
        <strain evidence="8">Aabys</strain>
    </source>
</reference>
<evidence type="ECO:0000256" key="6">
    <source>
        <dbReference type="SAM" id="SignalP"/>
    </source>
</evidence>
<feature type="domain" description="Peptidase S1" evidence="7">
    <location>
        <begin position="29"/>
        <end position="249"/>
    </location>
</feature>
<evidence type="ECO:0000256" key="3">
    <source>
        <dbReference type="ARBA" id="ARBA00022801"/>
    </source>
</evidence>
<evidence type="ECO:0000256" key="4">
    <source>
        <dbReference type="ARBA" id="ARBA00022825"/>
    </source>
</evidence>
<proteinExistence type="inferred from homology"/>
<keyword evidence="2" id="KW-0645">Protease</keyword>
<evidence type="ECO:0000313" key="8">
    <source>
        <dbReference type="EnsemblMetazoa" id="MDOA001021-PA"/>
    </source>
</evidence>
<dbReference type="PANTHER" id="PTHR24276:SF91">
    <property type="entry name" value="AT26814P-RELATED"/>
    <property type="match status" value="1"/>
</dbReference>
<evidence type="ECO:0000256" key="1">
    <source>
        <dbReference type="ARBA" id="ARBA00007664"/>
    </source>
</evidence>
<dbReference type="VEuPathDB" id="VectorBase:MDOMA2_005131"/>
<evidence type="ECO:0000256" key="2">
    <source>
        <dbReference type="ARBA" id="ARBA00022670"/>
    </source>
</evidence>
<dbReference type="Pfam" id="PF00089">
    <property type="entry name" value="Trypsin"/>
    <property type="match status" value="1"/>
</dbReference>
<dbReference type="PANTHER" id="PTHR24276">
    <property type="entry name" value="POLYSERASE-RELATED"/>
    <property type="match status" value="1"/>
</dbReference>
<name>A0A1I8M3Z8_MUSDO</name>
<dbReference type="EnsemblMetazoa" id="MDOA001021-RA">
    <property type="protein sequence ID" value="MDOA001021-PA"/>
    <property type="gene ID" value="MDOA001021"/>
</dbReference>
<keyword evidence="5" id="KW-1015">Disulfide bond</keyword>
<keyword evidence="6" id="KW-0732">Signal</keyword>
<protein>
    <recommendedName>
        <fullName evidence="7">Peptidase S1 domain-containing protein</fullName>
    </recommendedName>
</protein>
<dbReference type="OrthoDB" id="10059102at2759"/>
<feature type="chain" id="PRO_5044559814" description="Peptidase S1 domain-containing protein" evidence="6">
    <location>
        <begin position="23"/>
        <end position="254"/>
    </location>
</feature>
<dbReference type="PROSITE" id="PS50240">
    <property type="entry name" value="TRYPSIN_DOM"/>
    <property type="match status" value="1"/>
</dbReference>
<keyword evidence="4" id="KW-0720">Serine protease</keyword>
<dbReference type="CDD" id="cd00190">
    <property type="entry name" value="Tryp_SPc"/>
    <property type="match status" value="1"/>
</dbReference>
<feature type="signal peptide" evidence="6">
    <location>
        <begin position="1"/>
        <end position="22"/>
    </location>
</feature>
<evidence type="ECO:0000256" key="5">
    <source>
        <dbReference type="ARBA" id="ARBA00023157"/>
    </source>
</evidence>
<dbReference type="InterPro" id="IPR009003">
    <property type="entry name" value="Peptidase_S1_PA"/>
</dbReference>
<dbReference type="VEuPathDB" id="VectorBase:MDOA001021"/>